<evidence type="ECO:0000313" key="2">
    <source>
        <dbReference type="EMBL" id="WOB45249.1"/>
    </source>
</evidence>
<dbReference type="EMBL" id="CP053540">
    <property type="protein sequence ID" value="WOB45249.1"/>
    <property type="molecule type" value="Genomic_DNA"/>
</dbReference>
<feature type="domain" description="Helicase ATP-binding" evidence="1">
    <location>
        <begin position="174"/>
        <end position="363"/>
    </location>
</feature>
<organism evidence="2">
    <name type="scientific">Thermoleptolyngbya oregonensis NK1-22</name>
    <dbReference type="NCBI Taxonomy" id="2547457"/>
    <lineage>
        <taxon>Bacteria</taxon>
        <taxon>Bacillati</taxon>
        <taxon>Cyanobacteriota</taxon>
        <taxon>Cyanophyceae</taxon>
        <taxon>Oculatellales</taxon>
        <taxon>Oculatellaceae</taxon>
        <taxon>Thermoleptolyngbya</taxon>
    </lineage>
</organism>
<gene>
    <name evidence="2" type="ORF">HNI00_20505</name>
</gene>
<dbReference type="InterPro" id="IPR027417">
    <property type="entry name" value="P-loop_NTPase"/>
</dbReference>
<proteinExistence type="predicted"/>
<dbReference type="SMART" id="SM00487">
    <property type="entry name" value="DEXDc"/>
    <property type="match status" value="1"/>
</dbReference>
<dbReference type="InterPro" id="IPR050742">
    <property type="entry name" value="Helicase_Restrict-Modif_Enz"/>
</dbReference>
<dbReference type="CDD" id="cd18799">
    <property type="entry name" value="SF2_C_EcoAI-like"/>
    <property type="match status" value="1"/>
</dbReference>
<evidence type="ECO:0000259" key="1">
    <source>
        <dbReference type="PROSITE" id="PS51192"/>
    </source>
</evidence>
<dbReference type="GO" id="GO:0004386">
    <property type="term" value="F:helicase activity"/>
    <property type="evidence" value="ECO:0007669"/>
    <property type="project" value="UniProtKB-KW"/>
</dbReference>
<dbReference type="GO" id="GO:0003677">
    <property type="term" value="F:DNA binding"/>
    <property type="evidence" value="ECO:0007669"/>
    <property type="project" value="InterPro"/>
</dbReference>
<keyword evidence="2" id="KW-0067">ATP-binding</keyword>
<dbReference type="PANTHER" id="PTHR47396">
    <property type="entry name" value="TYPE I RESTRICTION ENZYME ECOKI R PROTEIN"/>
    <property type="match status" value="1"/>
</dbReference>
<dbReference type="InterPro" id="IPR006935">
    <property type="entry name" value="Helicase/UvrB_N"/>
</dbReference>
<keyword evidence="2" id="KW-0347">Helicase</keyword>
<dbReference type="PANTHER" id="PTHR47396:SF1">
    <property type="entry name" value="ATP-DEPENDENT HELICASE IRC3-RELATED"/>
    <property type="match status" value="1"/>
</dbReference>
<dbReference type="GO" id="GO:0006304">
    <property type="term" value="P:DNA modification"/>
    <property type="evidence" value="ECO:0007669"/>
    <property type="project" value="InterPro"/>
</dbReference>
<dbReference type="InterPro" id="IPR001650">
    <property type="entry name" value="Helicase_C-like"/>
</dbReference>
<protein>
    <submittedName>
        <fullName evidence="2">DEAD/DEAH box helicase family protein</fullName>
    </submittedName>
</protein>
<dbReference type="GO" id="GO:0005829">
    <property type="term" value="C:cytosol"/>
    <property type="evidence" value="ECO:0007669"/>
    <property type="project" value="TreeGrafter"/>
</dbReference>
<sequence length="920" mass="105402">MPTPNQTPEQQARDQIDDRLRQAGWVVQSKNQINLNAALGVAIREYPTDVGPADYVLFVDRQAVGIIEAKREEEGHRLTVAEDQTQGYATAQLKHINHAPLPFTYESTGVLTRFTDHRDPKPRSRPVFSFHRPETLQHWLKAEKSLRARLLDLPALATTGLRDCQIRAIQNLERSFKDNRPRALIQMATGSGKTFTAITAVYRLLKFAKAERVLFLVDTKNLGEQAEQEFMAFTPADDNRQFTELYNVQRLKSRYVATDSQVCISTIQRLYSILKGEELDETAEEVNPNERVQPRAPLPVVYNPQLPIEFFDFIIIDECHRSIYNLWRQVLDYFDSFLIGLTATPDQRTFGFFNENVVSEYTHEEAVTDGVNVGFDVYTIETEITQQGSRLVAKEFVDKRDKLTRQRRWEQLDEDVVYSGKQLDRDVVNPSQIRNVIRTFREQWPDIFPNRQEVPKTLIFAKTDSHADDIIQIVREEFGEENAFCKKVTYQSQEDPKSVLAQFRNDYYPRIAVTVDMIATGTDVKPLECLLFMRDVKSRNYFEQMKGRGTRTLGEDDLKKVSPSVRSRKTHFVIVDAVGVTQSLKTDSRPLERKPGIPLKDLMMAVMMGAQDEDAFTSLAGRLSRLEQQMTPQEQERLAALTGGLRAGQMAKALLHAYDPDAIADQARLDRGLPATAEPPPEALQTARQALMRAAASAFTGEVIEFIDNVRRVHEQIIDTVNLDRVTFAGWDVQAKERALHLIEEFTAFMEQHRDQITALRIYYNQPYQRRNLTFQMVRQVLDILKAEKPMLAPLAVWQAYEQVEGKRAGTPISDLTALVALIRRVVGLDRELTLYEQTVNRNFQQWVFQKQAGAAPKFSEAQMEWLRMIKDHMISSLHIERDDLDYAPFDAQGGLARMYQLFGEEMDGIIEEINEALAA</sequence>
<accession>A0AA97BE47</accession>
<reference evidence="2" key="1">
    <citation type="submission" date="2020-05" db="EMBL/GenBank/DDBJ databases">
        <authorList>
            <person name="Zhu T."/>
            <person name="Keshari N."/>
            <person name="Lu X."/>
        </authorList>
    </citation>
    <scope>NUCLEOTIDE SEQUENCE</scope>
    <source>
        <strain evidence="2">NK1-22</strain>
    </source>
</reference>
<dbReference type="Pfam" id="PF04851">
    <property type="entry name" value="ResIII"/>
    <property type="match status" value="1"/>
</dbReference>
<keyword evidence="2" id="KW-0378">Hydrolase</keyword>
<dbReference type="CDD" id="cd18032">
    <property type="entry name" value="DEXHc_RE_I_III_res"/>
    <property type="match status" value="1"/>
</dbReference>
<dbReference type="Pfam" id="PF08463">
    <property type="entry name" value="EcoEI_R_C"/>
    <property type="match status" value="1"/>
</dbReference>
<name>A0AA97BE47_9CYAN</name>
<dbReference type="InterPro" id="IPR013670">
    <property type="entry name" value="EcoEI_R_C_dom"/>
</dbReference>
<keyword evidence="2" id="KW-0547">Nucleotide-binding</keyword>
<dbReference type="InterPro" id="IPR014001">
    <property type="entry name" value="Helicase_ATP-bd"/>
</dbReference>
<dbReference type="Gene3D" id="3.40.50.300">
    <property type="entry name" value="P-loop containing nucleotide triphosphate hydrolases"/>
    <property type="match status" value="2"/>
</dbReference>
<dbReference type="PROSITE" id="PS51192">
    <property type="entry name" value="HELICASE_ATP_BIND_1"/>
    <property type="match status" value="1"/>
</dbReference>
<dbReference type="AlphaFoldDB" id="A0AA97BE47"/>
<dbReference type="SUPFAM" id="SSF52540">
    <property type="entry name" value="P-loop containing nucleoside triphosphate hydrolases"/>
    <property type="match status" value="2"/>
</dbReference>
<dbReference type="Pfam" id="PF00271">
    <property type="entry name" value="Helicase_C"/>
    <property type="match status" value="1"/>
</dbReference>
<dbReference type="GO" id="GO:0016787">
    <property type="term" value="F:hydrolase activity"/>
    <property type="evidence" value="ECO:0007669"/>
    <property type="project" value="InterPro"/>
</dbReference>
<dbReference type="GO" id="GO:0005524">
    <property type="term" value="F:ATP binding"/>
    <property type="evidence" value="ECO:0007669"/>
    <property type="project" value="InterPro"/>
</dbReference>
<dbReference type="KEGG" id="tog:HNI00_20505"/>
<dbReference type="RefSeq" id="WP_316789014.1">
    <property type="nucleotide sequence ID" value="NZ_CP053540.1"/>
</dbReference>
<dbReference type="Gene3D" id="3.90.1570.30">
    <property type="match status" value="1"/>
</dbReference>